<dbReference type="InterPro" id="IPR000086">
    <property type="entry name" value="NUDIX_hydrolase_dom"/>
</dbReference>
<comment type="cofactor">
    <cofactor evidence="1">
        <name>Mg(2+)</name>
        <dbReference type="ChEBI" id="CHEBI:18420"/>
    </cofactor>
</comment>
<dbReference type="PANTHER" id="PTHR12629:SF0">
    <property type="entry name" value="DIPHOSPHOINOSITOL-POLYPHOSPHATE DIPHOSPHATASE"/>
    <property type="match status" value="1"/>
</dbReference>
<dbReference type="InterPro" id="IPR047198">
    <property type="entry name" value="DDP-like_NUDIX"/>
</dbReference>
<keyword evidence="2" id="KW-0479">Metal-binding</keyword>
<dbReference type="GO" id="GO:1901907">
    <property type="term" value="P:diadenosine pentaphosphate catabolic process"/>
    <property type="evidence" value="ECO:0007669"/>
    <property type="project" value="TreeGrafter"/>
</dbReference>
<sequence length="150" mass="16585">MNGGVGPGSQSAALCWRMHRGRVEVLLVTSRDTGRWLLPKGWPIDGLSPAGSAGVEAWEEAGVVGSVREEPVGFFGYDKALSPDEYLPCIVSVHPLRVERLARRFPERKQRSRKWFSAAKAARKVAEPELRDLLERLAETPALLEPRAQA</sequence>
<dbReference type="GO" id="GO:0034432">
    <property type="term" value="F:bis(5'-adenosyl)-pentaphosphatase activity"/>
    <property type="evidence" value="ECO:0007669"/>
    <property type="project" value="TreeGrafter"/>
</dbReference>
<dbReference type="InterPro" id="IPR015797">
    <property type="entry name" value="NUDIX_hydrolase-like_dom_sf"/>
</dbReference>
<organism evidence="6 7">
    <name type="scientific">Neotabrizicola shimadae</name>
    <dbReference type="NCBI Taxonomy" id="2807096"/>
    <lineage>
        <taxon>Bacteria</taxon>
        <taxon>Pseudomonadati</taxon>
        <taxon>Pseudomonadota</taxon>
        <taxon>Alphaproteobacteria</taxon>
        <taxon>Rhodobacterales</taxon>
        <taxon>Paracoccaceae</taxon>
        <taxon>Neotabrizicola</taxon>
    </lineage>
</organism>
<dbReference type="KEGG" id="nsm:JO391_09240"/>
<dbReference type="Pfam" id="PF00293">
    <property type="entry name" value="NUDIX"/>
    <property type="match status" value="1"/>
</dbReference>
<evidence type="ECO:0000259" key="5">
    <source>
        <dbReference type="PROSITE" id="PS51462"/>
    </source>
</evidence>
<dbReference type="GO" id="GO:0008486">
    <property type="term" value="F:diphosphoinositol-polyphosphate diphosphatase activity"/>
    <property type="evidence" value="ECO:0007669"/>
    <property type="project" value="TreeGrafter"/>
</dbReference>
<protein>
    <submittedName>
        <fullName evidence="6">NUDIX hydrolase</fullName>
    </submittedName>
</protein>
<evidence type="ECO:0000313" key="6">
    <source>
        <dbReference type="EMBL" id="QYZ71913.1"/>
    </source>
</evidence>
<keyword evidence="7" id="KW-1185">Reference proteome</keyword>
<evidence type="ECO:0000256" key="2">
    <source>
        <dbReference type="ARBA" id="ARBA00022723"/>
    </source>
</evidence>
<name>A0A8G0ZX99_9RHOB</name>
<dbReference type="Proteomes" id="UP000826300">
    <property type="component" value="Chromosome"/>
</dbReference>
<evidence type="ECO:0000313" key="7">
    <source>
        <dbReference type="Proteomes" id="UP000826300"/>
    </source>
</evidence>
<keyword evidence="3 6" id="KW-0378">Hydrolase</keyword>
<evidence type="ECO:0000256" key="1">
    <source>
        <dbReference type="ARBA" id="ARBA00001946"/>
    </source>
</evidence>
<dbReference type="SUPFAM" id="SSF55811">
    <property type="entry name" value="Nudix"/>
    <property type="match status" value="1"/>
</dbReference>
<dbReference type="GO" id="GO:0000298">
    <property type="term" value="F:endopolyphosphatase activity"/>
    <property type="evidence" value="ECO:0007669"/>
    <property type="project" value="TreeGrafter"/>
</dbReference>
<dbReference type="GO" id="GO:0071543">
    <property type="term" value="P:diphosphoinositol polyphosphate metabolic process"/>
    <property type="evidence" value="ECO:0007669"/>
    <property type="project" value="TreeGrafter"/>
</dbReference>
<dbReference type="GO" id="GO:1901911">
    <property type="term" value="P:adenosine 5'-(hexahydrogen pentaphosphate) catabolic process"/>
    <property type="evidence" value="ECO:0007669"/>
    <property type="project" value="TreeGrafter"/>
</dbReference>
<dbReference type="PROSITE" id="PS51462">
    <property type="entry name" value="NUDIX"/>
    <property type="match status" value="1"/>
</dbReference>
<feature type="domain" description="Nudix hydrolase" evidence="5">
    <location>
        <begin position="8"/>
        <end position="138"/>
    </location>
</feature>
<keyword evidence="4" id="KW-0460">Magnesium</keyword>
<dbReference type="Gene3D" id="3.90.79.10">
    <property type="entry name" value="Nucleoside Triphosphate Pyrophosphohydrolase"/>
    <property type="match status" value="1"/>
</dbReference>
<dbReference type="EMBL" id="CP069370">
    <property type="protein sequence ID" value="QYZ71913.1"/>
    <property type="molecule type" value="Genomic_DNA"/>
</dbReference>
<dbReference type="GO" id="GO:0046872">
    <property type="term" value="F:metal ion binding"/>
    <property type="evidence" value="ECO:0007669"/>
    <property type="project" value="UniProtKB-KW"/>
</dbReference>
<reference evidence="6" key="1">
    <citation type="submission" date="2021-02" db="EMBL/GenBank/DDBJ databases">
        <title>Rhodobacter shimadae sp. nov., an aerobic anoxygenic phototrophic bacterium isolated from a hot spring.</title>
        <authorList>
            <person name="Muramatsu S."/>
            <person name="Haruta S."/>
            <person name="Hirose S."/>
            <person name="Hanada S."/>
        </authorList>
    </citation>
    <scope>NUCLEOTIDE SEQUENCE</scope>
    <source>
        <strain evidence="6">N10</strain>
    </source>
</reference>
<proteinExistence type="predicted"/>
<dbReference type="AlphaFoldDB" id="A0A8G0ZX99"/>
<dbReference type="GO" id="GO:1901909">
    <property type="term" value="P:diadenosine hexaphosphate catabolic process"/>
    <property type="evidence" value="ECO:0007669"/>
    <property type="project" value="TreeGrafter"/>
</dbReference>
<dbReference type="GO" id="GO:0005737">
    <property type="term" value="C:cytoplasm"/>
    <property type="evidence" value="ECO:0007669"/>
    <property type="project" value="TreeGrafter"/>
</dbReference>
<dbReference type="CDD" id="cd04666">
    <property type="entry name" value="NUDIX_DIPP2_like_Nudt4"/>
    <property type="match status" value="1"/>
</dbReference>
<accession>A0A8G0ZX99</accession>
<evidence type="ECO:0000256" key="3">
    <source>
        <dbReference type="ARBA" id="ARBA00022801"/>
    </source>
</evidence>
<evidence type="ECO:0000256" key="4">
    <source>
        <dbReference type="ARBA" id="ARBA00022842"/>
    </source>
</evidence>
<dbReference type="PANTHER" id="PTHR12629">
    <property type="entry name" value="DIPHOSPHOINOSITOL POLYPHOSPHATE PHOSPHOHYDROLASE"/>
    <property type="match status" value="1"/>
</dbReference>
<gene>
    <name evidence="6" type="ORF">JO391_09240</name>
</gene>
<dbReference type="GO" id="GO:0034431">
    <property type="term" value="F:bis(5'-adenosyl)-hexaphosphatase activity"/>
    <property type="evidence" value="ECO:0007669"/>
    <property type="project" value="TreeGrafter"/>
</dbReference>